<comment type="caution">
    <text evidence="1">The sequence shown here is derived from an EMBL/GenBank/DDBJ whole genome shotgun (WGS) entry which is preliminary data.</text>
</comment>
<dbReference type="AlphaFoldDB" id="T1D0G4"/>
<protein>
    <submittedName>
        <fullName evidence="1">Uncharacterized protein</fullName>
    </submittedName>
</protein>
<keyword evidence="2" id="KW-1185">Reference proteome</keyword>
<dbReference type="STRING" id="1325130.HFN_2123"/>
<evidence type="ECO:0000313" key="2">
    <source>
        <dbReference type="Proteomes" id="UP000018143"/>
    </source>
</evidence>
<sequence length="42" mass="4982">MKILCALLCGTYNLYRLFCLSFFLLNISHINDTIRLKRTFIV</sequence>
<gene>
    <name evidence="1" type="ORF">HFN_2123</name>
</gene>
<dbReference type="Proteomes" id="UP000018143">
    <property type="component" value="Unassembled WGS sequence"/>
</dbReference>
<evidence type="ECO:0000313" key="1">
    <source>
        <dbReference type="EMBL" id="GAD18711.1"/>
    </source>
</evidence>
<reference evidence="1 2" key="1">
    <citation type="journal article" date="2013" name="Genome Announc.">
        <title>Draft Genome Sequence of Helicobacter fennelliae Strain MRY12-0050, Isolated from a Bacteremia Patient.</title>
        <authorList>
            <person name="Rimbara E."/>
            <person name="Matsui M."/>
            <person name="Mori S."/>
            <person name="Suzuki S."/>
            <person name="Suzuki M."/>
            <person name="Kim H."/>
            <person name="Sekizuka T."/>
            <person name="Kuroda M."/>
            <person name="Shibayama K."/>
        </authorList>
    </citation>
    <scope>NUCLEOTIDE SEQUENCE [LARGE SCALE GENOMIC DNA]</scope>
    <source>
        <strain evidence="1 2">MRY12-0050</strain>
    </source>
</reference>
<proteinExistence type="predicted"/>
<organism evidence="1 2">
    <name type="scientific">Helicobacter fennelliae MRY12-0050</name>
    <dbReference type="NCBI Taxonomy" id="1325130"/>
    <lineage>
        <taxon>Bacteria</taxon>
        <taxon>Pseudomonadati</taxon>
        <taxon>Campylobacterota</taxon>
        <taxon>Epsilonproteobacteria</taxon>
        <taxon>Campylobacterales</taxon>
        <taxon>Helicobacteraceae</taxon>
        <taxon>Helicobacter</taxon>
    </lineage>
</organism>
<name>T1D0G4_9HELI</name>
<accession>T1D0G4</accession>
<dbReference type="EMBL" id="BASD01000009">
    <property type="protein sequence ID" value="GAD18711.1"/>
    <property type="molecule type" value="Genomic_DNA"/>
</dbReference>